<dbReference type="Pfam" id="PF02214">
    <property type="entry name" value="BTB_2"/>
    <property type="match status" value="1"/>
</dbReference>
<feature type="domain" description="BTB" evidence="1">
    <location>
        <begin position="165"/>
        <end position="266"/>
    </location>
</feature>
<protein>
    <recommendedName>
        <fullName evidence="1">BTB domain-containing protein</fullName>
    </recommendedName>
</protein>
<gene>
    <name evidence="2" type="ORF">H257_02788</name>
</gene>
<dbReference type="RefSeq" id="XP_009824889.1">
    <property type="nucleotide sequence ID" value="XM_009826587.1"/>
</dbReference>
<organism evidence="2">
    <name type="scientific">Aphanomyces astaci</name>
    <name type="common">Crayfish plague agent</name>
    <dbReference type="NCBI Taxonomy" id="112090"/>
    <lineage>
        <taxon>Eukaryota</taxon>
        <taxon>Sar</taxon>
        <taxon>Stramenopiles</taxon>
        <taxon>Oomycota</taxon>
        <taxon>Saprolegniomycetes</taxon>
        <taxon>Saprolegniales</taxon>
        <taxon>Verrucalvaceae</taxon>
        <taxon>Aphanomyces</taxon>
    </lineage>
</organism>
<dbReference type="CDD" id="cd18316">
    <property type="entry name" value="BTB_POZ_KCTD-like"/>
    <property type="match status" value="1"/>
</dbReference>
<dbReference type="STRING" id="112090.W4H3D8"/>
<sequence>MCVGDAADVMSITTDAVATLYTNPAATLHPCLQVIHVKEIQEGVSSPHCVVVLSDGAYCISGLVEPGVLMAEGSCNRIMHACCLVQLVSYTPKFVAGNLIIVVDRLVHVACASTRIGLAHPTFFNVAPSSMSALLQAQLDLLQFKQHQQDSFLASVRQNARAAADMITLNVGGQRFQTAATNLLRHSPSYFTMMLSNDSPPPPLHEYFIDVDPIHFDRVMAHLRTGDALSYGGLSLWETLQLRKTVRYLGLELHCTTTTEFMEHMTSLKAPSPSSAA</sequence>
<reference evidence="2" key="1">
    <citation type="submission" date="2013-12" db="EMBL/GenBank/DDBJ databases">
        <title>The Genome Sequence of Aphanomyces astaci APO3.</title>
        <authorList>
            <consortium name="The Broad Institute Genomics Platform"/>
            <person name="Russ C."/>
            <person name="Tyler B."/>
            <person name="van West P."/>
            <person name="Dieguez-Uribeondo J."/>
            <person name="Young S.K."/>
            <person name="Zeng Q."/>
            <person name="Gargeya S."/>
            <person name="Fitzgerald M."/>
            <person name="Abouelleil A."/>
            <person name="Alvarado L."/>
            <person name="Chapman S.B."/>
            <person name="Gainer-Dewar J."/>
            <person name="Goldberg J."/>
            <person name="Griggs A."/>
            <person name="Gujja S."/>
            <person name="Hansen M."/>
            <person name="Howarth C."/>
            <person name="Imamovic A."/>
            <person name="Ireland A."/>
            <person name="Larimer J."/>
            <person name="McCowan C."/>
            <person name="Murphy C."/>
            <person name="Pearson M."/>
            <person name="Poon T.W."/>
            <person name="Priest M."/>
            <person name="Roberts A."/>
            <person name="Saif S."/>
            <person name="Shea T."/>
            <person name="Sykes S."/>
            <person name="Wortman J."/>
            <person name="Nusbaum C."/>
            <person name="Birren B."/>
        </authorList>
    </citation>
    <scope>NUCLEOTIDE SEQUENCE [LARGE SCALE GENOMIC DNA]</scope>
    <source>
        <strain evidence="2">APO3</strain>
    </source>
</reference>
<dbReference type="SMART" id="SM00225">
    <property type="entry name" value="BTB"/>
    <property type="match status" value="1"/>
</dbReference>
<dbReference type="InterPro" id="IPR011333">
    <property type="entry name" value="SKP1/BTB/POZ_sf"/>
</dbReference>
<dbReference type="GO" id="GO:0051260">
    <property type="term" value="P:protein homooligomerization"/>
    <property type="evidence" value="ECO:0007669"/>
    <property type="project" value="InterPro"/>
</dbReference>
<dbReference type="Gene3D" id="3.30.710.10">
    <property type="entry name" value="Potassium Channel Kv1.1, Chain A"/>
    <property type="match status" value="1"/>
</dbReference>
<dbReference type="InterPro" id="IPR003131">
    <property type="entry name" value="T1-type_BTB"/>
</dbReference>
<evidence type="ECO:0000313" key="2">
    <source>
        <dbReference type="EMBL" id="ETV86417.1"/>
    </source>
</evidence>
<dbReference type="GO" id="GO:0006260">
    <property type="term" value="P:DNA replication"/>
    <property type="evidence" value="ECO:0007669"/>
    <property type="project" value="InterPro"/>
</dbReference>
<dbReference type="EMBL" id="KI913117">
    <property type="protein sequence ID" value="ETV86417.1"/>
    <property type="molecule type" value="Genomic_DNA"/>
</dbReference>
<proteinExistence type="predicted"/>
<dbReference type="SUPFAM" id="SSF54695">
    <property type="entry name" value="POZ domain"/>
    <property type="match status" value="1"/>
</dbReference>
<dbReference type="InterPro" id="IPR007199">
    <property type="entry name" value="Rep_factor-A_N"/>
</dbReference>
<dbReference type="Pfam" id="PF04057">
    <property type="entry name" value="Rep-A_N"/>
    <property type="match status" value="1"/>
</dbReference>
<dbReference type="SUPFAM" id="SSF50249">
    <property type="entry name" value="Nucleic acid-binding proteins"/>
    <property type="match status" value="1"/>
</dbReference>
<name>W4H3D8_APHAT</name>
<dbReference type="OrthoDB" id="2414723at2759"/>
<dbReference type="VEuPathDB" id="FungiDB:H257_02788"/>
<dbReference type="GeneID" id="20804784"/>
<dbReference type="InterPro" id="IPR012340">
    <property type="entry name" value="NA-bd_OB-fold"/>
</dbReference>
<dbReference type="AlphaFoldDB" id="W4H3D8"/>
<dbReference type="GO" id="GO:0005634">
    <property type="term" value="C:nucleus"/>
    <property type="evidence" value="ECO:0007669"/>
    <property type="project" value="InterPro"/>
</dbReference>
<accession>W4H3D8</accession>
<dbReference type="InterPro" id="IPR000210">
    <property type="entry name" value="BTB/POZ_dom"/>
</dbReference>
<dbReference type="GO" id="GO:0003677">
    <property type="term" value="F:DNA binding"/>
    <property type="evidence" value="ECO:0007669"/>
    <property type="project" value="InterPro"/>
</dbReference>
<evidence type="ECO:0000259" key="1">
    <source>
        <dbReference type="SMART" id="SM00225"/>
    </source>
</evidence>
<dbReference type="Gene3D" id="2.40.50.140">
    <property type="entry name" value="Nucleic acid-binding proteins"/>
    <property type="match status" value="1"/>
</dbReference>